<evidence type="ECO:0000259" key="2">
    <source>
        <dbReference type="Pfam" id="PF22617"/>
    </source>
</evidence>
<dbReference type="GO" id="GO:0016740">
    <property type="term" value="F:transferase activity"/>
    <property type="evidence" value="ECO:0007669"/>
    <property type="project" value="UniProtKB-KW"/>
</dbReference>
<dbReference type="Gene3D" id="1.10.238.260">
    <property type="match status" value="1"/>
</dbReference>
<dbReference type="Proteomes" id="UP000237749">
    <property type="component" value="Unassembled WGS sequence"/>
</dbReference>
<keyword evidence="4" id="KW-1185">Reference proteome</keyword>
<dbReference type="AlphaFoldDB" id="A0A2S6HWK5"/>
<accession>A0A2S6HWK5</accession>
<dbReference type="InterPro" id="IPR054691">
    <property type="entry name" value="LeuA/HCS_post-cat"/>
</dbReference>
<dbReference type="PANTHER" id="PTHR42880:SF1">
    <property type="entry name" value="ISOPROPYLMALATE_HOMOCITRATE_CITRAMALATE SYNTHASE FAMILY PROTEIN"/>
    <property type="match status" value="1"/>
</dbReference>
<dbReference type="OrthoDB" id="9804858at2"/>
<proteinExistence type="predicted"/>
<dbReference type="EMBL" id="PTJA01000002">
    <property type="protein sequence ID" value="PPK82389.1"/>
    <property type="molecule type" value="Genomic_DNA"/>
</dbReference>
<reference evidence="3 4" key="1">
    <citation type="submission" date="2018-02" db="EMBL/GenBank/DDBJ databases">
        <title>Genomic Encyclopedia of Archaeal and Bacterial Type Strains, Phase II (KMG-II): from individual species to whole genera.</title>
        <authorList>
            <person name="Goeker M."/>
        </authorList>
    </citation>
    <scope>NUCLEOTIDE SEQUENCE [LARGE SCALE GENOMIC DNA]</scope>
    <source>
        <strain evidence="3 4">DSM 3808</strain>
    </source>
</reference>
<evidence type="ECO:0000256" key="1">
    <source>
        <dbReference type="ARBA" id="ARBA00022679"/>
    </source>
</evidence>
<dbReference type="PANTHER" id="PTHR42880">
    <property type="entry name" value="HOMOCITRATE SYNTHASE"/>
    <property type="match status" value="1"/>
</dbReference>
<dbReference type="Pfam" id="PF22617">
    <property type="entry name" value="HCS_D2"/>
    <property type="match status" value="1"/>
</dbReference>
<keyword evidence="1" id="KW-0808">Transferase</keyword>
<gene>
    <name evidence="3" type="ORF">BXY41_10277</name>
</gene>
<dbReference type="RefSeq" id="WP_104434805.1">
    <property type="nucleotide sequence ID" value="NZ_PTJA01000002.1"/>
</dbReference>
<evidence type="ECO:0000313" key="3">
    <source>
        <dbReference type="EMBL" id="PPK82389.1"/>
    </source>
</evidence>
<comment type="caution">
    <text evidence="3">The sequence shown here is derived from an EMBL/GenBank/DDBJ whole genome shotgun (WGS) entry which is preliminary data.</text>
</comment>
<evidence type="ECO:0000313" key="4">
    <source>
        <dbReference type="Proteomes" id="UP000237749"/>
    </source>
</evidence>
<sequence>MIKIIDATLTMLEEYPLKKELVYEFARTLESLCIWGAVLTPRVYQLMQGDLPQGIIWYMELPSPSESVKYPGIHFFFSSFCDGTGKYIRNIQVNDVSELRGLECARPDNRLRLTGLDDLLIYESRDIYERGMKLLIQASPILYPENSCYCASAIAADYLQNHHNGTVMTTFTGIGNKAATEQVILAMRVVERYKPNNSFEKLADLRDIFEAMTNTQIPGHTPVIGRKIFYVESGLHVDGVLKKPSNYESFPPELVGASRKVILGKHSGGTSIRYKLKQYQMEDCYPVEHLLEMVKRLSIKKGGEVTDEEFLTMMSECDKYEKANQNS</sequence>
<feature type="domain" description="2-isopropylmalate synthase/homocitrate synthase post-catalytic" evidence="2">
    <location>
        <begin position="223"/>
        <end position="295"/>
    </location>
</feature>
<name>A0A2S6HWK5_9FIRM</name>
<organism evidence="3 4">
    <name type="scientific">Lacrimispora xylanisolvens</name>
    <dbReference type="NCBI Taxonomy" id="384636"/>
    <lineage>
        <taxon>Bacteria</taxon>
        <taxon>Bacillati</taxon>
        <taxon>Bacillota</taxon>
        <taxon>Clostridia</taxon>
        <taxon>Lachnospirales</taxon>
        <taxon>Lachnospiraceae</taxon>
        <taxon>Lacrimispora</taxon>
    </lineage>
</organism>
<protein>
    <recommendedName>
        <fullName evidence="2">2-isopropylmalate synthase/homocitrate synthase post-catalytic domain-containing protein</fullName>
    </recommendedName>
</protein>